<evidence type="ECO:0000313" key="2">
    <source>
        <dbReference type="EMBL" id="MBM7125119.1"/>
    </source>
</evidence>
<feature type="signal peptide" evidence="1">
    <location>
        <begin position="1"/>
        <end position="24"/>
    </location>
</feature>
<gene>
    <name evidence="2" type="ORF">ISP19_06955</name>
</gene>
<comment type="caution">
    <text evidence="2">The sequence shown here is derived from an EMBL/GenBank/DDBJ whole genome shotgun (WGS) entry which is preliminary data.</text>
</comment>
<sequence>MPARYAAMIAGCALWLMSAAASHAQSAADWQAQQDAAGTKADKILLEASAQKGVLAQFMVLRQAYDSDHSDAFRLIFGQYISWYLSFLGDYPDAVRSFCITQPLQPGDNPSPLTPGSGYSARPALDAIPELAKNDRIVLFNEAHNVALTRSLTVQLLSRLRQQGFDYFAAETLSQTDTGLQTRGYPTDNSGFYTEEPIYADMVRTALKLGFKVVAYEATSATVNSDQRETEQAKNLYHQVFEKDPNARLVVDAGYDHIIESGSYLGGSSMAEHLYKLTHLPMLAVEQTMLYPRPSDDGNHPYYTAVMNSLHPDAPVVFVNAQGKPWTLRAGYDVSVFFPPEKIEGGRPTWLNLGGLRVPRRVSAKYCDDNYPCLIEARYNGEGPDAIPADRLMLELVMMTDNSSHIPVYNSNQGVPTGNLYLRPGKYQLSFSDRYGRTLHREEISVTAPSP</sequence>
<organism evidence="2 3">
    <name type="scientific">Dyella flava</name>
    <dbReference type="NCBI Taxonomy" id="1920170"/>
    <lineage>
        <taxon>Bacteria</taxon>
        <taxon>Pseudomonadati</taxon>
        <taxon>Pseudomonadota</taxon>
        <taxon>Gammaproteobacteria</taxon>
        <taxon>Lysobacterales</taxon>
        <taxon>Rhodanobacteraceae</taxon>
        <taxon>Dyella</taxon>
    </lineage>
</organism>
<feature type="chain" id="PRO_5047132289" evidence="1">
    <location>
        <begin position="25"/>
        <end position="451"/>
    </location>
</feature>
<evidence type="ECO:0000256" key="1">
    <source>
        <dbReference type="SAM" id="SignalP"/>
    </source>
</evidence>
<proteinExistence type="predicted"/>
<name>A0ABS2K2J0_9GAMM</name>
<protein>
    <submittedName>
        <fullName evidence="2">Uncharacterized protein</fullName>
    </submittedName>
</protein>
<evidence type="ECO:0000313" key="3">
    <source>
        <dbReference type="Proteomes" id="UP001430149"/>
    </source>
</evidence>
<reference evidence="2" key="1">
    <citation type="submission" date="2020-10" db="EMBL/GenBank/DDBJ databases">
        <title>Phylogeny of dyella-like bacteria.</title>
        <authorList>
            <person name="Fu J."/>
        </authorList>
    </citation>
    <scope>NUCLEOTIDE SEQUENCE</scope>
    <source>
        <strain evidence="2">DHOC52</strain>
    </source>
</reference>
<keyword evidence="1" id="KW-0732">Signal</keyword>
<dbReference type="Proteomes" id="UP001430149">
    <property type="component" value="Unassembled WGS sequence"/>
</dbReference>
<keyword evidence="3" id="KW-1185">Reference proteome</keyword>
<dbReference type="RefSeq" id="WP_204680642.1">
    <property type="nucleotide sequence ID" value="NZ_BSNR01000018.1"/>
</dbReference>
<accession>A0ABS2K2J0</accession>
<dbReference type="EMBL" id="JADIKE010000031">
    <property type="protein sequence ID" value="MBM7125119.1"/>
    <property type="molecule type" value="Genomic_DNA"/>
</dbReference>